<organism evidence="1">
    <name type="scientific">marine sediment metagenome</name>
    <dbReference type="NCBI Taxonomy" id="412755"/>
    <lineage>
        <taxon>unclassified sequences</taxon>
        <taxon>metagenomes</taxon>
        <taxon>ecological metagenomes</taxon>
    </lineage>
</organism>
<sequence length="40" mass="4647">MKVDMWEIVIKGKFVTGTTVDDEEEAKRVCKKLLEMKMAD</sequence>
<dbReference type="EMBL" id="BARU01035377">
    <property type="protein sequence ID" value="GAH79968.1"/>
    <property type="molecule type" value="Genomic_DNA"/>
</dbReference>
<proteinExistence type="predicted"/>
<accession>X1KD48</accession>
<reference evidence="1" key="1">
    <citation type="journal article" date="2014" name="Front. Microbiol.">
        <title>High frequency of phylogenetically diverse reductive dehalogenase-homologous genes in deep subseafloor sedimentary metagenomes.</title>
        <authorList>
            <person name="Kawai M."/>
            <person name="Futagami T."/>
            <person name="Toyoda A."/>
            <person name="Takaki Y."/>
            <person name="Nishi S."/>
            <person name="Hori S."/>
            <person name="Arai W."/>
            <person name="Tsubouchi T."/>
            <person name="Morono Y."/>
            <person name="Uchiyama I."/>
            <person name="Ito T."/>
            <person name="Fujiyama A."/>
            <person name="Inagaki F."/>
            <person name="Takami H."/>
        </authorList>
    </citation>
    <scope>NUCLEOTIDE SEQUENCE</scope>
    <source>
        <strain evidence="1">Expedition CK06-06</strain>
    </source>
</reference>
<gene>
    <name evidence="1" type="ORF">S03H2_55396</name>
</gene>
<name>X1KD48_9ZZZZ</name>
<protein>
    <submittedName>
        <fullName evidence="1">Uncharacterized protein</fullName>
    </submittedName>
</protein>
<feature type="non-terminal residue" evidence="1">
    <location>
        <position position="40"/>
    </location>
</feature>
<comment type="caution">
    <text evidence="1">The sequence shown here is derived from an EMBL/GenBank/DDBJ whole genome shotgun (WGS) entry which is preliminary data.</text>
</comment>
<evidence type="ECO:0000313" key="1">
    <source>
        <dbReference type="EMBL" id="GAH79968.1"/>
    </source>
</evidence>
<dbReference type="AlphaFoldDB" id="X1KD48"/>